<dbReference type="EMBL" id="OU015567">
    <property type="protein sequence ID" value="CAG5109926.1"/>
    <property type="molecule type" value="Genomic_DNA"/>
</dbReference>
<accession>A0ABN7T1G7</accession>
<dbReference type="InterPro" id="IPR036772">
    <property type="entry name" value="SRCR-like_dom_sf"/>
</dbReference>
<gene>
    <name evidence="3" type="ORF">OKIOD_LOCUS13160</name>
</gene>
<sequence>MEGKPRFRLQNADSGLLFGGYDFGFGDPPHWGLVCQGSSTHPFDQTFADLLCQNLGFDNAEFIGTRDNYPGNATETTNSCDLEYSMSGSDCGDASSLDECKIKNYRIHGGSCIHGKSEVYMSCSSSRSSAIPGSWSEWSKPGYCDNDSVFTQRTRTCMTDQEGALSSCEGHWLEFLPCPGCNNHEVDYDYNEDYYIYSDDENSSSTAVPVYRPKREVDDPCQCSFPTNSYLEIFENNSGSSTYLLSSFLSIALISGVVLFVAKKKKSGKEAIKDEENLEEEKYLVEEKVVDETGNELLSA</sequence>
<evidence type="ECO:0000256" key="1">
    <source>
        <dbReference type="ARBA" id="ARBA00023157"/>
    </source>
</evidence>
<evidence type="ECO:0000313" key="4">
    <source>
        <dbReference type="Proteomes" id="UP001158576"/>
    </source>
</evidence>
<keyword evidence="4" id="KW-1185">Reference proteome</keyword>
<dbReference type="Proteomes" id="UP001158576">
    <property type="component" value="Chromosome 2"/>
</dbReference>
<protein>
    <submittedName>
        <fullName evidence="3">Oidioi.mRNA.OKI2018_I69.chr2.g4395.t1.cds</fullName>
    </submittedName>
</protein>
<proteinExistence type="predicted"/>
<evidence type="ECO:0000256" key="2">
    <source>
        <dbReference type="SAM" id="Phobius"/>
    </source>
</evidence>
<keyword evidence="1" id="KW-1015">Disulfide bond</keyword>
<keyword evidence="2" id="KW-0812">Transmembrane</keyword>
<evidence type="ECO:0000313" key="3">
    <source>
        <dbReference type="EMBL" id="CAG5109926.1"/>
    </source>
</evidence>
<keyword evidence="2" id="KW-1133">Transmembrane helix</keyword>
<reference evidence="3 4" key="1">
    <citation type="submission" date="2021-04" db="EMBL/GenBank/DDBJ databases">
        <authorList>
            <person name="Bliznina A."/>
        </authorList>
    </citation>
    <scope>NUCLEOTIDE SEQUENCE [LARGE SCALE GENOMIC DNA]</scope>
</reference>
<organism evidence="3 4">
    <name type="scientific">Oikopleura dioica</name>
    <name type="common">Tunicate</name>
    <dbReference type="NCBI Taxonomy" id="34765"/>
    <lineage>
        <taxon>Eukaryota</taxon>
        <taxon>Metazoa</taxon>
        <taxon>Chordata</taxon>
        <taxon>Tunicata</taxon>
        <taxon>Appendicularia</taxon>
        <taxon>Copelata</taxon>
        <taxon>Oikopleuridae</taxon>
        <taxon>Oikopleura</taxon>
    </lineage>
</organism>
<name>A0ABN7T1G7_OIKDI</name>
<keyword evidence="2" id="KW-0472">Membrane</keyword>
<dbReference type="Gene3D" id="3.10.250.10">
    <property type="entry name" value="SRCR-like domain"/>
    <property type="match status" value="1"/>
</dbReference>
<feature type="transmembrane region" description="Helical" evidence="2">
    <location>
        <begin position="243"/>
        <end position="262"/>
    </location>
</feature>